<dbReference type="InterPro" id="IPR008930">
    <property type="entry name" value="Terpenoid_cyclase/PrenylTrfase"/>
</dbReference>
<dbReference type="Gene3D" id="1.50.10.20">
    <property type="match status" value="2"/>
</dbReference>
<evidence type="ECO:0000313" key="4">
    <source>
        <dbReference type="Proteomes" id="UP000239388"/>
    </source>
</evidence>
<dbReference type="EMBL" id="PUIB01000021">
    <property type="protein sequence ID" value="PQO30107.1"/>
    <property type="molecule type" value="Genomic_DNA"/>
</dbReference>
<protein>
    <recommendedName>
        <fullName evidence="5">Squalene cyclase C-terminal domain-containing protein</fullName>
    </recommendedName>
</protein>
<evidence type="ECO:0008006" key="5">
    <source>
        <dbReference type="Google" id="ProtNLM"/>
    </source>
</evidence>
<dbReference type="SUPFAM" id="SSF48239">
    <property type="entry name" value="Terpenoid cyclases/Protein prenyltransferases"/>
    <property type="match status" value="1"/>
</dbReference>
<comment type="caution">
    <text evidence="3">The sequence shown here is derived from an EMBL/GenBank/DDBJ whole genome shotgun (WGS) entry which is preliminary data.</text>
</comment>
<reference evidence="3 4" key="1">
    <citation type="submission" date="2018-02" db="EMBL/GenBank/DDBJ databases">
        <title>Comparative genomes isolates from brazilian mangrove.</title>
        <authorList>
            <person name="Araujo J.E."/>
            <person name="Taketani R.G."/>
            <person name="Silva M.C.P."/>
            <person name="Loureco M.V."/>
            <person name="Andreote F.D."/>
        </authorList>
    </citation>
    <scope>NUCLEOTIDE SEQUENCE [LARGE SCALE GENOMIC DNA]</scope>
    <source>
        <strain evidence="3 4">NAP PRIS-MGV</strain>
    </source>
</reference>
<keyword evidence="2" id="KW-0472">Membrane</keyword>
<evidence type="ECO:0000256" key="2">
    <source>
        <dbReference type="SAM" id="Phobius"/>
    </source>
</evidence>
<proteinExistence type="predicted"/>
<evidence type="ECO:0000256" key="1">
    <source>
        <dbReference type="SAM" id="MobiDB-lite"/>
    </source>
</evidence>
<keyword evidence="2" id="KW-1133">Transmembrane helix</keyword>
<dbReference type="AlphaFoldDB" id="A0A2S8FD74"/>
<evidence type="ECO:0000313" key="3">
    <source>
        <dbReference type="EMBL" id="PQO30107.1"/>
    </source>
</evidence>
<gene>
    <name evidence="3" type="ORF">C5Y98_21385</name>
</gene>
<name>A0A2S8FD74_9BACT</name>
<dbReference type="OrthoDB" id="238862at2"/>
<dbReference type="RefSeq" id="WP_105357299.1">
    <property type="nucleotide sequence ID" value="NZ_PUIB01000021.1"/>
</dbReference>
<accession>A0A2S8FD74</accession>
<sequence length="500" mass="54834">MRILSASTTVAESPAPSQPGKKKENALVLWLSQRFQGSAGWMCSLIFHMALVLALGLWILRDDRAEGPPGIILSEAQPDVPITVVPKWQPKVADIQGDVINDSTFAVQEMADQLAKTAPSETPSSAIPAPAFEFSDSATMTYVPPAGAGGFAGRDPANQLGLLQQRGGSPATQDAVERALAWIAAQQNDDGHWDFNHRNGPQGARATDPGTANAIMGATGLALLPFLGKGYTHVKESPYQETVTKGLYYLRTHMIVSDRGGDMTGGSPFGMYCHGLASIALCEAYAMTEDPDLRQDAQEAIKFIEFAQHGAGGWRYQPGEPGDTSVFGWQLMALKSALIGGLQVSSPRIGLAEHFLDTVQTDQGAYYGYQRPGKQPTTSSIGLLSRMYLGWRRDDPRLIRGAKFLATEGPSKRDMYYNYYATNVMAHRGGPEWTKWNDELSNYLVKSQSNRLYEAGSWRFDDPYLEEGGRLYTTCLAAMILEVYYRHMPLYSDQSIEFAF</sequence>
<feature type="compositionally biased region" description="Polar residues" evidence="1">
    <location>
        <begin position="1"/>
        <end position="11"/>
    </location>
</feature>
<dbReference type="Proteomes" id="UP000239388">
    <property type="component" value="Unassembled WGS sequence"/>
</dbReference>
<feature type="transmembrane region" description="Helical" evidence="2">
    <location>
        <begin position="39"/>
        <end position="60"/>
    </location>
</feature>
<keyword evidence="2" id="KW-0812">Transmembrane</keyword>
<organism evidence="3 4">
    <name type="scientific">Blastopirellula marina</name>
    <dbReference type="NCBI Taxonomy" id="124"/>
    <lineage>
        <taxon>Bacteria</taxon>
        <taxon>Pseudomonadati</taxon>
        <taxon>Planctomycetota</taxon>
        <taxon>Planctomycetia</taxon>
        <taxon>Pirellulales</taxon>
        <taxon>Pirellulaceae</taxon>
        <taxon>Blastopirellula</taxon>
    </lineage>
</organism>
<feature type="region of interest" description="Disordered" evidence="1">
    <location>
        <begin position="1"/>
        <end position="21"/>
    </location>
</feature>